<keyword evidence="4" id="KW-0677">Repeat</keyword>
<organism evidence="8 9">
    <name type="scientific">Ancylobacter novellus</name>
    <name type="common">Thiobacillus novellus</name>
    <dbReference type="NCBI Taxonomy" id="921"/>
    <lineage>
        <taxon>Bacteria</taxon>
        <taxon>Pseudomonadati</taxon>
        <taxon>Pseudomonadota</taxon>
        <taxon>Alphaproteobacteria</taxon>
        <taxon>Hyphomicrobiales</taxon>
        <taxon>Xanthobacteraceae</taxon>
        <taxon>Ancylobacter</taxon>
    </lineage>
</organism>
<comment type="caution">
    <text evidence="8">The sequence shown here is derived from an EMBL/GenBank/DDBJ whole genome shotgun (WGS) entry which is preliminary data.</text>
</comment>
<dbReference type="InterPro" id="IPR018357">
    <property type="entry name" value="Hexapep_transf_CS"/>
</dbReference>
<dbReference type="Proteomes" id="UP000249577">
    <property type="component" value="Unassembled WGS sequence"/>
</dbReference>
<dbReference type="EMBL" id="QFPN01000002">
    <property type="protein sequence ID" value="PZQ17813.1"/>
    <property type="molecule type" value="Genomic_DNA"/>
</dbReference>
<evidence type="ECO:0000313" key="8">
    <source>
        <dbReference type="EMBL" id="PZQ17813.1"/>
    </source>
</evidence>
<dbReference type="Pfam" id="PF04613">
    <property type="entry name" value="LpxD"/>
    <property type="match status" value="1"/>
</dbReference>
<name>A0A2W5MJN2_ANCNO</name>
<proteinExistence type="predicted"/>
<dbReference type="InterPro" id="IPR011004">
    <property type="entry name" value="Trimer_LpxA-like_sf"/>
</dbReference>
<evidence type="ECO:0000256" key="2">
    <source>
        <dbReference type="ARBA" id="ARBA00022556"/>
    </source>
</evidence>
<keyword evidence="2" id="KW-0441">Lipid A biosynthesis</keyword>
<dbReference type="PANTHER" id="PTHR43378:SF2">
    <property type="entry name" value="UDP-3-O-ACYLGLUCOSAMINE N-ACYLTRANSFERASE 1, MITOCHONDRIAL-RELATED"/>
    <property type="match status" value="1"/>
</dbReference>
<dbReference type="GO" id="GO:0009245">
    <property type="term" value="P:lipid A biosynthetic process"/>
    <property type="evidence" value="ECO:0007669"/>
    <property type="project" value="UniProtKB-KW"/>
</dbReference>
<keyword evidence="5" id="KW-0443">Lipid metabolism</keyword>
<keyword evidence="1" id="KW-0444">Lipid biosynthesis</keyword>
<sequence length="294" mass="29391">MTEPRFLARPEPLDLDGLIALTGARPARASAALAITGVAALDRAGPSDLAFIADEAQAGVLSGARAGACLVPPTLAGSVPANVVALVSDRPARAFALAARALFPKASRPEPLFGAGVSAGAMVHPDARLEPDVSVEPGAVVGPRVEIGRGATIGANAVIGADVRIGRDAALGAGVVAVNALIGDRAVVGAGARLGHPAPLASGCAPSVGRVIVQDDVWIGANVSIARGRLRDTVIGEKSLIDDLAYVGPEATIGRFCVVPALGVVTAGTTFPDFFVLAADPAARPAPWAQGQIE</sequence>
<evidence type="ECO:0000256" key="5">
    <source>
        <dbReference type="ARBA" id="ARBA00023098"/>
    </source>
</evidence>
<keyword evidence="6 8" id="KW-0012">Acyltransferase</keyword>
<protein>
    <submittedName>
        <fullName evidence="8">UDP-3-O-(3-hydroxymyristoyl)glucosamine N-acyltransferase</fullName>
    </submittedName>
</protein>
<dbReference type="InterPro" id="IPR007691">
    <property type="entry name" value="LpxD"/>
</dbReference>
<evidence type="ECO:0000256" key="1">
    <source>
        <dbReference type="ARBA" id="ARBA00022516"/>
    </source>
</evidence>
<reference evidence="8 9" key="1">
    <citation type="submission" date="2017-08" db="EMBL/GenBank/DDBJ databases">
        <title>Infants hospitalized years apart are colonized by the same room-sourced microbial strains.</title>
        <authorList>
            <person name="Brooks B."/>
            <person name="Olm M.R."/>
            <person name="Firek B.A."/>
            <person name="Baker R."/>
            <person name="Thomas B.C."/>
            <person name="Morowitz M.J."/>
            <person name="Banfield J.F."/>
        </authorList>
    </citation>
    <scope>NUCLEOTIDE SEQUENCE [LARGE SCALE GENOMIC DNA]</scope>
    <source>
        <strain evidence="8">S2_005_003_R2_43</strain>
    </source>
</reference>
<gene>
    <name evidence="8" type="ORF">DI565_03485</name>
</gene>
<dbReference type="InterPro" id="IPR001451">
    <property type="entry name" value="Hexapep"/>
</dbReference>
<dbReference type="InterPro" id="IPR020573">
    <property type="entry name" value="UDP_GlcNAc_AcTrfase_non-rep"/>
</dbReference>
<accession>A0A2W5MJN2</accession>
<dbReference type="Gene3D" id="2.160.10.10">
    <property type="entry name" value="Hexapeptide repeat proteins"/>
    <property type="match status" value="1"/>
</dbReference>
<dbReference type="Pfam" id="PF00132">
    <property type="entry name" value="Hexapep"/>
    <property type="match status" value="1"/>
</dbReference>
<dbReference type="SUPFAM" id="SSF51161">
    <property type="entry name" value="Trimeric LpxA-like enzymes"/>
    <property type="match status" value="1"/>
</dbReference>
<dbReference type="GO" id="GO:0016020">
    <property type="term" value="C:membrane"/>
    <property type="evidence" value="ECO:0007669"/>
    <property type="project" value="GOC"/>
</dbReference>
<evidence type="ECO:0000256" key="6">
    <source>
        <dbReference type="ARBA" id="ARBA00023315"/>
    </source>
</evidence>
<evidence type="ECO:0000259" key="7">
    <source>
        <dbReference type="Pfam" id="PF04613"/>
    </source>
</evidence>
<evidence type="ECO:0000313" key="9">
    <source>
        <dbReference type="Proteomes" id="UP000249577"/>
    </source>
</evidence>
<dbReference type="PANTHER" id="PTHR43378">
    <property type="entry name" value="UDP-3-O-ACYLGLUCOSAMINE N-ACYLTRANSFERASE"/>
    <property type="match status" value="1"/>
</dbReference>
<dbReference type="AlphaFoldDB" id="A0A2W5MJN2"/>
<evidence type="ECO:0000256" key="3">
    <source>
        <dbReference type="ARBA" id="ARBA00022679"/>
    </source>
</evidence>
<dbReference type="GO" id="GO:0016410">
    <property type="term" value="F:N-acyltransferase activity"/>
    <property type="evidence" value="ECO:0007669"/>
    <property type="project" value="InterPro"/>
</dbReference>
<evidence type="ECO:0000256" key="4">
    <source>
        <dbReference type="ARBA" id="ARBA00022737"/>
    </source>
</evidence>
<dbReference type="PROSITE" id="PS00101">
    <property type="entry name" value="HEXAPEP_TRANSFERASES"/>
    <property type="match status" value="1"/>
</dbReference>
<keyword evidence="3 8" id="KW-0808">Transferase</keyword>
<feature type="domain" description="UDP-3-O-[3-hydroxymyristoyl] glucosamine N-acyltransferase non-repeat region" evidence="7">
    <location>
        <begin position="33"/>
        <end position="100"/>
    </location>
</feature>
<dbReference type="Gene3D" id="3.40.1390.10">
    <property type="entry name" value="MurE/MurF, N-terminal domain"/>
    <property type="match status" value="1"/>
</dbReference>